<sequence>MDMSANWLACLSPFLVGRPLAHMYPSPMNGTECNRHNVTEQKGNFRSVQFGWKLPSVIF</sequence>
<name>A0A915J1K8_ROMCU</name>
<protein>
    <submittedName>
        <fullName evidence="2">Uncharacterized protein</fullName>
    </submittedName>
</protein>
<reference evidence="2" key="1">
    <citation type="submission" date="2022-11" db="UniProtKB">
        <authorList>
            <consortium name="WormBaseParasite"/>
        </authorList>
    </citation>
    <scope>IDENTIFICATION</scope>
</reference>
<keyword evidence="1" id="KW-1185">Reference proteome</keyword>
<evidence type="ECO:0000313" key="1">
    <source>
        <dbReference type="Proteomes" id="UP000887565"/>
    </source>
</evidence>
<dbReference type="WBParaSite" id="nRc.2.0.1.t19984-RA">
    <property type="protein sequence ID" value="nRc.2.0.1.t19984-RA"/>
    <property type="gene ID" value="nRc.2.0.1.g19984"/>
</dbReference>
<proteinExistence type="predicted"/>
<dbReference type="AlphaFoldDB" id="A0A915J1K8"/>
<accession>A0A915J1K8</accession>
<organism evidence="1 2">
    <name type="scientific">Romanomermis culicivorax</name>
    <name type="common">Nematode worm</name>
    <dbReference type="NCBI Taxonomy" id="13658"/>
    <lineage>
        <taxon>Eukaryota</taxon>
        <taxon>Metazoa</taxon>
        <taxon>Ecdysozoa</taxon>
        <taxon>Nematoda</taxon>
        <taxon>Enoplea</taxon>
        <taxon>Dorylaimia</taxon>
        <taxon>Mermithida</taxon>
        <taxon>Mermithoidea</taxon>
        <taxon>Mermithidae</taxon>
        <taxon>Romanomermis</taxon>
    </lineage>
</organism>
<dbReference type="Proteomes" id="UP000887565">
    <property type="component" value="Unplaced"/>
</dbReference>
<evidence type="ECO:0000313" key="2">
    <source>
        <dbReference type="WBParaSite" id="nRc.2.0.1.t19984-RA"/>
    </source>
</evidence>